<evidence type="ECO:0000313" key="2">
    <source>
        <dbReference type="Proteomes" id="UP000499080"/>
    </source>
</evidence>
<proteinExistence type="predicted"/>
<name>A0A4Y1ZR36_ARAVE</name>
<accession>A0A4Y1ZR36</accession>
<dbReference type="AlphaFoldDB" id="A0A4Y1ZR36"/>
<keyword evidence="2" id="KW-1185">Reference proteome</keyword>
<sequence>MDSSARSLFSHYGWWGDMNGRPSSLISAFKGRPRWLSGKCLGWGRRAPAVRDLTLTKIRRVYGACCTLNHMRAKRPPAGAEV</sequence>
<organism evidence="1 2">
    <name type="scientific">Araneus ventricosus</name>
    <name type="common">Orbweaver spider</name>
    <name type="synonym">Epeira ventricosa</name>
    <dbReference type="NCBI Taxonomy" id="182803"/>
    <lineage>
        <taxon>Eukaryota</taxon>
        <taxon>Metazoa</taxon>
        <taxon>Ecdysozoa</taxon>
        <taxon>Arthropoda</taxon>
        <taxon>Chelicerata</taxon>
        <taxon>Arachnida</taxon>
        <taxon>Araneae</taxon>
        <taxon>Araneomorphae</taxon>
        <taxon>Entelegynae</taxon>
        <taxon>Araneoidea</taxon>
        <taxon>Araneidae</taxon>
        <taxon>Araneus</taxon>
    </lineage>
</organism>
<dbReference type="Proteomes" id="UP000499080">
    <property type="component" value="Unassembled WGS sequence"/>
</dbReference>
<reference evidence="1 2" key="1">
    <citation type="journal article" date="2019" name="Sci. Rep.">
        <title>Orb-weaving spider Araneus ventricosus genome elucidates the spidroin gene catalogue.</title>
        <authorList>
            <person name="Kono N."/>
            <person name="Nakamura H."/>
            <person name="Ohtoshi R."/>
            <person name="Moran D.A.P."/>
            <person name="Shinohara A."/>
            <person name="Yoshida Y."/>
            <person name="Fujiwara M."/>
            <person name="Mori M."/>
            <person name="Tomita M."/>
            <person name="Arakawa K."/>
        </authorList>
    </citation>
    <scope>NUCLEOTIDE SEQUENCE [LARGE SCALE GENOMIC DNA]</scope>
</reference>
<comment type="caution">
    <text evidence="1">The sequence shown here is derived from an EMBL/GenBank/DDBJ whole genome shotgun (WGS) entry which is preliminary data.</text>
</comment>
<evidence type="ECO:0000313" key="1">
    <source>
        <dbReference type="EMBL" id="GBL62923.1"/>
    </source>
</evidence>
<protein>
    <submittedName>
        <fullName evidence="1">Uncharacterized protein</fullName>
    </submittedName>
</protein>
<gene>
    <name evidence="1" type="ORF">AVEN_242859_1</name>
</gene>
<dbReference type="EMBL" id="BGPR01076856">
    <property type="protein sequence ID" value="GBL62923.1"/>
    <property type="molecule type" value="Genomic_DNA"/>
</dbReference>